<feature type="domain" description="Glycosyltransferase 2-like" evidence="4">
    <location>
        <begin position="4"/>
        <end position="166"/>
    </location>
</feature>
<evidence type="ECO:0000256" key="3">
    <source>
        <dbReference type="ARBA" id="ARBA00022679"/>
    </source>
</evidence>
<comment type="similarity">
    <text evidence="1">Belongs to the glycosyltransferase 2 family.</text>
</comment>
<dbReference type="EC" id="2.4.1.303" evidence="5"/>
<reference evidence="5 6" key="1">
    <citation type="submission" date="2020-11" db="EMBL/GenBank/DDBJ databases">
        <authorList>
            <person name="Peeters C."/>
        </authorList>
    </citation>
    <scope>NUCLEOTIDE SEQUENCE [LARGE SCALE GENOMIC DNA]</scope>
    <source>
        <strain evidence="5 6">LMG 8286</strain>
    </source>
</reference>
<evidence type="ECO:0000256" key="2">
    <source>
        <dbReference type="ARBA" id="ARBA00022676"/>
    </source>
</evidence>
<dbReference type="EMBL" id="CAJHOE010000001">
    <property type="protein sequence ID" value="CAD7287292.1"/>
    <property type="molecule type" value="Genomic_DNA"/>
</dbReference>
<gene>
    <name evidence="5" type="primary">wbbD</name>
    <name evidence="5" type="ORF">LMG8286_00917</name>
</gene>
<evidence type="ECO:0000313" key="6">
    <source>
        <dbReference type="Proteomes" id="UP000789359"/>
    </source>
</evidence>
<evidence type="ECO:0000256" key="1">
    <source>
        <dbReference type="ARBA" id="ARBA00006739"/>
    </source>
</evidence>
<dbReference type="InterPro" id="IPR029044">
    <property type="entry name" value="Nucleotide-diphossugar_trans"/>
</dbReference>
<dbReference type="SUPFAM" id="SSF53448">
    <property type="entry name" value="Nucleotide-diphospho-sugar transferases"/>
    <property type="match status" value="1"/>
</dbReference>
<comment type="caution">
    <text evidence="5">The sequence shown here is derived from an EMBL/GenBank/DDBJ whole genome shotgun (WGS) entry which is preliminary data.</text>
</comment>
<dbReference type="Proteomes" id="UP000789359">
    <property type="component" value="Unassembled WGS sequence"/>
</dbReference>
<dbReference type="PANTHER" id="PTHR43685">
    <property type="entry name" value="GLYCOSYLTRANSFERASE"/>
    <property type="match status" value="1"/>
</dbReference>
<dbReference type="InterPro" id="IPR001173">
    <property type="entry name" value="Glyco_trans_2-like"/>
</dbReference>
<dbReference type="InterPro" id="IPR050834">
    <property type="entry name" value="Glycosyltransf_2"/>
</dbReference>
<accession>A0ABM8Q387</accession>
<dbReference type="Pfam" id="PF00535">
    <property type="entry name" value="Glycos_transf_2"/>
    <property type="match status" value="1"/>
</dbReference>
<keyword evidence="2 5" id="KW-0328">Glycosyltransferase</keyword>
<protein>
    <submittedName>
        <fullName evidence="5">UDP-Gal:alpha-D-GlcNAc-diphosphoundecaprenol beta-1,3-galactosyltransferase</fullName>
        <ecNumber evidence="5">2.4.1.303</ecNumber>
    </submittedName>
</protein>
<dbReference type="PANTHER" id="PTHR43685:SF5">
    <property type="entry name" value="GLYCOSYLTRANSFERASE EPSE-RELATED"/>
    <property type="match status" value="1"/>
</dbReference>
<evidence type="ECO:0000259" key="4">
    <source>
        <dbReference type="Pfam" id="PF00535"/>
    </source>
</evidence>
<proteinExistence type="inferred from homology"/>
<organism evidence="5 6">
    <name type="scientific">Campylobacter suis</name>
    <dbReference type="NCBI Taxonomy" id="2790657"/>
    <lineage>
        <taxon>Bacteria</taxon>
        <taxon>Pseudomonadati</taxon>
        <taxon>Campylobacterota</taxon>
        <taxon>Epsilonproteobacteria</taxon>
        <taxon>Campylobacterales</taxon>
        <taxon>Campylobacteraceae</taxon>
        <taxon>Campylobacter</taxon>
    </lineage>
</organism>
<keyword evidence="6" id="KW-1185">Reference proteome</keyword>
<name>A0ABM8Q387_9BACT</name>
<dbReference type="Gene3D" id="3.90.550.10">
    <property type="entry name" value="Spore Coat Polysaccharide Biosynthesis Protein SpsA, Chain A"/>
    <property type="match status" value="1"/>
</dbReference>
<keyword evidence="3 5" id="KW-0808">Transferase</keyword>
<dbReference type="GO" id="GO:0016757">
    <property type="term" value="F:glycosyltransferase activity"/>
    <property type="evidence" value="ECO:0007669"/>
    <property type="project" value="UniProtKB-KW"/>
</dbReference>
<evidence type="ECO:0000313" key="5">
    <source>
        <dbReference type="EMBL" id="CAD7287292.1"/>
    </source>
</evidence>
<sequence length="271" mass="31363">MNFSVLMSVYFKENAEFLNRAMVSIWDEQILKPNQIVLVEDGKLTDELYDVITKWKNKLGEVLAIKTLKKNMGLGDALNKGLDECKYELVARMDSDDISAPSRFEKQISIFKNNLDIDICGSWISEFDSDENEILSYRKLPQTHDEIVKFAKIRSPINHPSVMFKKSAVLSAGSYQKMIFLEDYYLWVRMIMNGAKFYNIQEALVNMRAGTSQLSRRSGLRYAKYEFALLKAMKNLGFLSSFEFIKMAIIKIPLRLMPKSILKNVYKLLRS</sequence>
<dbReference type="RefSeq" id="WP_230056660.1">
    <property type="nucleotide sequence ID" value="NZ_CAJHOE010000001.1"/>
</dbReference>